<sequence>MKNIPTVISITAVALERLIRREGATEKKRRRYLEAAVIDDGLRSTPAAAVEPAFQAESQFLGGPKGKTCFEIRLRTSPGLVEKRSSGKTTTQLSKQRSLMFVNCGLIHSSILYRLSGVGSRGQQPKKRSPDFPLPSYLSQLIRRDPQVRCARKPRARAQVEILVVV</sequence>
<protein>
    <submittedName>
        <fullName evidence="1">Uncharacterized protein</fullName>
    </submittedName>
</protein>
<organism evidence="1 2">
    <name type="scientific">Takifugu flavidus</name>
    <name type="common">sansaifugu</name>
    <dbReference type="NCBI Taxonomy" id="433684"/>
    <lineage>
        <taxon>Eukaryota</taxon>
        <taxon>Metazoa</taxon>
        <taxon>Chordata</taxon>
        <taxon>Craniata</taxon>
        <taxon>Vertebrata</taxon>
        <taxon>Euteleostomi</taxon>
        <taxon>Actinopterygii</taxon>
        <taxon>Neopterygii</taxon>
        <taxon>Teleostei</taxon>
        <taxon>Neoteleostei</taxon>
        <taxon>Acanthomorphata</taxon>
        <taxon>Eupercaria</taxon>
        <taxon>Tetraodontiformes</taxon>
        <taxon>Tetradontoidea</taxon>
        <taxon>Tetraodontidae</taxon>
        <taxon>Takifugu</taxon>
    </lineage>
</organism>
<dbReference type="EMBL" id="RHFK02000018">
    <property type="protein sequence ID" value="TWW60042.1"/>
    <property type="molecule type" value="Genomic_DNA"/>
</dbReference>
<accession>A0A5C6MY32</accession>
<reference evidence="1 2" key="1">
    <citation type="submission" date="2019-04" db="EMBL/GenBank/DDBJ databases">
        <title>Chromosome genome assembly for Takifugu flavidus.</title>
        <authorList>
            <person name="Xiao S."/>
        </authorList>
    </citation>
    <scope>NUCLEOTIDE SEQUENCE [LARGE SCALE GENOMIC DNA]</scope>
    <source>
        <strain evidence="1">HTHZ2018</strain>
        <tissue evidence="1">Muscle</tissue>
    </source>
</reference>
<evidence type="ECO:0000313" key="1">
    <source>
        <dbReference type="EMBL" id="TWW60042.1"/>
    </source>
</evidence>
<evidence type="ECO:0000313" key="2">
    <source>
        <dbReference type="Proteomes" id="UP000324091"/>
    </source>
</evidence>
<dbReference type="Proteomes" id="UP000324091">
    <property type="component" value="Chromosome 5"/>
</dbReference>
<proteinExistence type="predicted"/>
<name>A0A5C6MY32_9TELE</name>
<keyword evidence="2" id="KW-1185">Reference proteome</keyword>
<comment type="caution">
    <text evidence="1">The sequence shown here is derived from an EMBL/GenBank/DDBJ whole genome shotgun (WGS) entry which is preliminary data.</text>
</comment>
<gene>
    <name evidence="1" type="ORF">D4764_05G0001320</name>
</gene>
<dbReference type="AlphaFoldDB" id="A0A5C6MY32"/>